<reference evidence="1 2" key="1">
    <citation type="submission" date="2019-07" db="EMBL/GenBank/DDBJ databases">
        <title>Draft genome sequences of 15 bacterial species constituting the stable defined intestinal microbiota of the GM15 gnotobiotic mouse model.</title>
        <authorList>
            <person name="Elie C."/>
            <person name="Mathieu A."/>
            <person name="Saliou A."/>
            <person name="Darnaud M."/>
            <person name="Leulier F."/>
            <person name="Tamellini A."/>
        </authorList>
    </citation>
    <scope>NUCLEOTIDE SEQUENCE [LARGE SCALE GENOMIC DNA]</scope>
    <source>
        <strain evidence="2">ASF 502</strain>
    </source>
</reference>
<protein>
    <submittedName>
        <fullName evidence="1">Uncharacterized protein</fullName>
    </submittedName>
</protein>
<name>A0A9X5CDQ4_9FIRM</name>
<dbReference type="EMBL" id="VIRB01000073">
    <property type="protein sequence ID" value="NDO69366.1"/>
    <property type="molecule type" value="Genomic_DNA"/>
</dbReference>
<dbReference type="Proteomes" id="UP000474104">
    <property type="component" value="Unassembled WGS sequence"/>
</dbReference>
<proteinExistence type="predicted"/>
<sequence length="129" mass="15070">MLKFIEKLLSEFRSCFTRTRTYEWFLVIISSLLIRSDSLGVTSFIRALSLDRHLYETMLHFFRSAAFKTTQLKLCWHKLIHKNAPFIRIAGRPLLLGDGCKVSKEARYMPGVKKLCQESEDSSKPQFIH</sequence>
<dbReference type="AlphaFoldDB" id="A0A9X5CDQ4"/>
<comment type="caution">
    <text evidence="1">The sequence shown here is derived from an EMBL/GenBank/DDBJ whole genome shotgun (WGS) entry which is preliminary data.</text>
</comment>
<evidence type="ECO:0000313" key="1">
    <source>
        <dbReference type="EMBL" id="NDO69366.1"/>
    </source>
</evidence>
<organism evidence="1 2">
    <name type="scientific">Schaedlerella arabinosiphila</name>
    <dbReference type="NCBI Taxonomy" id="2044587"/>
    <lineage>
        <taxon>Bacteria</taxon>
        <taxon>Bacillati</taxon>
        <taxon>Bacillota</taxon>
        <taxon>Clostridia</taxon>
        <taxon>Lachnospirales</taxon>
        <taxon>Lachnospiraceae</taxon>
        <taxon>Schaedlerella</taxon>
    </lineage>
</organism>
<accession>A0A9X5CDQ4</accession>
<feature type="non-terminal residue" evidence="1">
    <location>
        <position position="129"/>
    </location>
</feature>
<gene>
    <name evidence="1" type="ORF">FMM80_12055</name>
</gene>
<evidence type="ECO:0000313" key="2">
    <source>
        <dbReference type="Proteomes" id="UP000474104"/>
    </source>
</evidence>